<dbReference type="RefSeq" id="WP_184270751.1">
    <property type="nucleotide sequence ID" value="NZ_JACHKY010000004.1"/>
</dbReference>
<dbReference type="InterPro" id="IPR042230">
    <property type="entry name" value="CusF_sf"/>
</dbReference>
<comment type="caution">
    <text evidence="2">The sequence shown here is derived from an EMBL/GenBank/DDBJ whole genome shotgun (WGS) entry which is preliminary data.</text>
</comment>
<sequence length="124" mass="12267">MKHALILSAGLAIGLAACGQKTEPAPVEAPAAAPAAAGDMAATPMAPAEAVKSGAGSGVITKVDAATGSVTIDHGPIPGVGWPAMTMSFKAAPAVVAKARVGERIQFDVTVRGRESEVTAIRPQ</sequence>
<dbReference type="AlphaFoldDB" id="A0A7W7N4T7"/>
<dbReference type="PROSITE" id="PS51257">
    <property type="entry name" value="PROKAR_LIPOPROTEIN"/>
    <property type="match status" value="1"/>
</dbReference>
<reference evidence="2 3" key="1">
    <citation type="submission" date="2020-08" db="EMBL/GenBank/DDBJ databases">
        <title>Functional genomics of gut bacteria from endangered species of beetles.</title>
        <authorList>
            <person name="Carlos-Shanley C."/>
        </authorList>
    </citation>
    <scope>NUCLEOTIDE SEQUENCE [LARGE SCALE GENOMIC DNA]</scope>
    <source>
        <strain evidence="2 3">S00123</strain>
    </source>
</reference>
<proteinExistence type="predicted"/>
<name>A0A7W7N4T7_9CAUL</name>
<dbReference type="Proteomes" id="UP000539957">
    <property type="component" value="Unassembled WGS sequence"/>
</dbReference>
<keyword evidence="3" id="KW-1185">Reference proteome</keyword>
<feature type="region of interest" description="Disordered" evidence="1">
    <location>
        <begin position="24"/>
        <end position="48"/>
    </location>
</feature>
<gene>
    <name evidence="2" type="ORF">HNP32_002490</name>
</gene>
<dbReference type="Gene3D" id="2.40.50.320">
    <property type="entry name" value="Copper binding periplasmic protein CusF"/>
    <property type="match status" value="1"/>
</dbReference>
<dbReference type="InterPro" id="IPR021647">
    <property type="entry name" value="CusF_Ec"/>
</dbReference>
<accession>A0A7W7N4T7</accession>
<protein>
    <submittedName>
        <fullName evidence="2">Cu/Ag efflux protein CusF</fullName>
    </submittedName>
</protein>
<dbReference type="EMBL" id="JACHKY010000004">
    <property type="protein sequence ID" value="MBB4798736.1"/>
    <property type="molecule type" value="Genomic_DNA"/>
</dbReference>
<evidence type="ECO:0000313" key="2">
    <source>
        <dbReference type="EMBL" id="MBB4798736.1"/>
    </source>
</evidence>
<dbReference type="Pfam" id="PF11604">
    <property type="entry name" value="CusF_Ec"/>
    <property type="match status" value="1"/>
</dbReference>
<organism evidence="2 3">
    <name type="scientific">Brevundimonas bullata</name>
    <dbReference type="NCBI Taxonomy" id="13160"/>
    <lineage>
        <taxon>Bacteria</taxon>
        <taxon>Pseudomonadati</taxon>
        <taxon>Pseudomonadota</taxon>
        <taxon>Alphaproteobacteria</taxon>
        <taxon>Caulobacterales</taxon>
        <taxon>Caulobacteraceae</taxon>
        <taxon>Brevundimonas</taxon>
    </lineage>
</organism>
<evidence type="ECO:0000313" key="3">
    <source>
        <dbReference type="Proteomes" id="UP000539957"/>
    </source>
</evidence>
<evidence type="ECO:0000256" key="1">
    <source>
        <dbReference type="SAM" id="MobiDB-lite"/>
    </source>
</evidence>